<comment type="caution">
    <text evidence="1">The sequence shown here is derived from an EMBL/GenBank/DDBJ whole genome shotgun (WGS) entry which is preliminary data.</text>
</comment>
<reference evidence="1 2" key="1">
    <citation type="submission" date="2020-01" db="EMBL/GenBank/DDBJ databases">
        <title>Genomes of bacteria type strains.</title>
        <authorList>
            <person name="Chen J."/>
            <person name="Zhu S."/>
            <person name="Chen J."/>
        </authorList>
    </citation>
    <scope>NUCLEOTIDE SEQUENCE [LARGE SCALE GENOMIC DNA]</scope>
    <source>
        <strain evidence="1 2">KCTC 52919</strain>
    </source>
</reference>
<keyword evidence="2" id="KW-1185">Reference proteome</keyword>
<name>A0A6L9MFV6_9HYPH</name>
<dbReference type="InterPro" id="IPR031876">
    <property type="entry name" value="DUF4760"/>
</dbReference>
<dbReference type="Pfam" id="PF15956">
    <property type="entry name" value="DUF4760"/>
    <property type="match status" value="1"/>
</dbReference>
<dbReference type="RefSeq" id="WP_163043230.1">
    <property type="nucleotide sequence ID" value="NZ_JAAAMJ010000003.1"/>
</dbReference>
<gene>
    <name evidence="1" type="ORF">GTW51_07270</name>
</gene>
<protein>
    <submittedName>
        <fullName evidence="1">DUF4760 domain-containing protein</fullName>
    </submittedName>
</protein>
<evidence type="ECO:0000313" key="2">
    <source>
        <dbReference type="Proteomes" id="UP000476332"/>
    </source>
</evidence>
<dbReference type="AlphaFoldDB" id="A0A6L9MFV6"/>
<sequence length="160" mass="18888">MDLDRSARAQRETAKVLEAYKNVVQKSWDKDYISARTRLVQALRLKRNLVDFANFDPLQYAEDRETREAINSIANDHEIIAIAIERDIIDEDFYRDWFLSTYIQDYEALEAYIVQVRTLTETPALYIKFQALAERWREEKAAAVRQAEREASIIANRARR</sequence>
<evidence type="ECO:0000313" key="1">
    <source>
        <dbReference type="EMBL" id="NDV86498.1"/>
    </source>
</evidence>
<accession>A0A6L9MFV6</accession>
<proteinExistence type="predicted"/>
<dbReference type="Proteomes" id="UP000476332">
    <property type="component" value="Unassembled WGS sequence"/>
</dbReference>
<organism evidence="1 2">
    <name type="scientific">Aurantimonas aggregata</name>
    <dbReference type="NCBI Taxonomy" id="2047720"/>
    <lineage>
        <taxon>Bacteria</taxon>
        <taxon>Pseudomonadati</taxon>
        <taxon>Pseudomonadota</taxon>
        <taxon>Alphaproteobacteria</taxon>
        <taxon>Hyphomicrobiales</taxon>
        <taxon>Aurantimonadaceae</taxon>
        <taxon>Aurantimonas</taxon>
    </lineage>
</organism>
<dbReference type="EMBL" id="JAAAMJ010000003">
    <property type="protein sequence ID" value="NDV86498.1"/>
    <property type="molecule type" value="Genomic_DNA"/>
</dbReference>